<dbReference type="CDD" id="cd06261">
    <property type="entry name" value="TM_PBP2"/>
    <property type="match status" value="1"/>
</dbReference>
<evidence type="ECO:0000256" key="3">
    <source>
        <dbReference type="ARBA" id="ARBA00022475"/>
    </source>
</evidence>
<feature type="domain" description="ABC transmembrane type-1" evidence="8">
    <location>
        <begin position="199"/>
        <end position="371"/>
    </location>
</feature>
<keyword evidence="5 7" id="KW-1133">Transmembrane helix</keyword>
<comment type="caution">
    <text evidence="9">The sequence shown here is derived from an EMBL/GenBank/DDBJ whole genome shotgun (WGS) entry which is preliminary data.</text>
</comment>
<keyword evidence="2" id="KW-0813">Transport</keyword>
<dbReference type="PANTHER" id="PTHR30151">
    <property type="entry name" value="ALKANE SULFONATE ABC TRANSPORTER-RELATED, MEMBRANE SUBUNIT"/>
    <property type="match status" value="1"/>
</dbReference>
<dbReference type="InterPro" id="IPR035906">
    <property type="entry name" value="MetI-like_sf"/>
</dbReference>
<organism evidence="9 10">
    <name type="scientific">Rhodopseudomonas julia</name>
    <dbReference type="NCBI Taxonomy" id="200617"/>
    <lineage>
        <taxon>Bacteria</taxon>
        <taxon>Pseudomonadati</taxon>
        <taxon>Pseudomonadota</taxon>
        <taxon>Alphaproteobacteria</taxon>
        <taxon>Hyphomicrobiales</taxon>
        <taxon>Nitrobacteraceae</taxon>
        <taxon>Rhodopseudomonas</taxon>
    </lineage>
</organism>
<evidence type="ECO:0000256" key="2">
    <source>
        <dbReference type="ARBA" id="ARBA00022448"/>
    </source>
</evidence>
<keyword evidence="4 7" id="KW-0812">Transmembrane</keyword>
<evidence type="ECO:0000256" key="1">
    <source>
        <dbReference type="ARBA" id="ARBA00004651"/>
    </source>
</evidence>
<feature type="transmembrane region" description="Helical" evidence="7">
    <location>
        <begin position="133"/>
        <end position="155"/>
    </location>
</feature>
<evidence type="ECO:0000256" key="5">
    <source>
        <dbReference type="ARBA" id="ARBA00022989"/>
    </source>
</evidence>
<dbReference type="Pfam" id="PF00528">
    <property type="entry name" value="BPD_transp_1"/>
    <property type="match status" value="1"/>
</dbReference>
<keyword evidence="10" id="KW-1185">Reference proteome</keyword>
<evidence type="ECO:0000313" key="10">
    <source>
        <dbReference type="Proteomes" id="UP001230253"/>
    </source>
</evidence>
<proteinExistence type="predicted"/>
<dbReference type="Gene3D" id="1.10.3720.10">
    <property type="entry name" value="MetI-like"/>
    <property type="match status" value="1"/>
</dbReference>
<feature type="transmembrane region" description="Helical" evidence="7">
    <location>
        <begin position="69"/>
        <end position="90"/>
    </location>
</feature>
<gene>
    <name evidence="9" type="ORF">J2R99_001630</name>
</gene>
<dbReference type="Proteomes" id="UP001230253">
    <property type="component" value="Unassembled WGS sequence"/>
</dbReference>
<comment type="subcellular location">
    <subcellularLocation>
        <location evidence="1">Cell membrane</location>
        <topology evidence="1">Multi-pass membrane protein</topology>
    </subcellularLocation>
</comment>
<keyword evidence="6 7" id="KW-0472">Membrane</keyword>
<dbReference type="EMBL" id="JAUSUK010000001">
    <property type="protein sequence ID" value="MDQ0325781.1"/>
    <property type="molecule type" value="Genomic_DNA"/>
</dbReference>
<feature type="transmembrane region" description="Helical" evidence="7">
    <location>
        <begin position="186"/>
        <end position="208"/>
    </location>
</feature>
<evidence type="ECO:0000256" key="6">
    <source>
        <dbReference type="ARBA" id="ARBA00023136"/>
    </source>
</evidence>
<feature type="transmembrane region" description="Helical" evidence="7">
    <location>
        <begin position="96"/>
        <end position="113"/>
    </location>
</feature>
<protein>
    <submittedName>
        <fullName evidence="9">NitT/TauT family transport system permease protein</fullName>
    </submittedName>
</protein>
<dbReference type="RefSeq" id="WP_370872301.1">
    <property type="nucleotide sequence ID" value="NZ_JAUSUK010000001.1"/>
</dbReference>
<reference evidence="9 10" key="1">
    <citation type="submission" date="2023-07" db="EMBL/GenBank/DDBJ databases">
        <title>Genomic Encyclopedia of Type Strains, Phase IV (KMG-IV): sequencing the most valuable type-strain genomes for metagenomic binning, comparative biology and taxonomic classification.</title>
        <authorList>
            <person name="Goeker M."/>
        </authorList>
    </citation>
    <scope>NUCLEOTIDE SEQUENCE [LARGE SCALE GENOMIC DNA]</scope>
    <source>
        <strain evidence="9 10">DSM 11549</strain>
    </source>
</reference>
<feature type="transmembrane region" description="Helical" evidence="7">
    <location>
        <begin position="346"/>
        <end position="367"/>
    </location>
</feature>
<evidence type="ECO:0000259" key="8">
    <source>
        <dbReference type="Pfam" id="PF00528"/>
    </source>
</evidence>
<feature type="transmembrane region" description="Helical" evidence="7">
    <location>
        <begin position="220"/>
        <end position="243"/>
    </location>
</feature>
<evidence type="ECO:0000256" key="7">
    <source>
        <dbReference type="SAM" id="Phobius"/>
    </source>
</evidence>
<name>A0ABU0C5J2_9BRAD</name>
<evidence type="ECO:0000256" key="4">
    <source>
        <dbReference type="ARBA" id="ARBA00022692"/>
    </source>
</evidence>
<feature type="transmembrane region" description="Helical" evidence="7">
    <location>
        <begin position="16"/>
        <end position="36"/>
    </location>
</feature>
<dbReference type="SUPFAM" id="SSF161098">
    <property type="entry name" value="MetI-like"/>
    <property type="match status" value="1"/>
</dbReference>
<accession>A0ABU0C5J2</accession>
<feature type="transmembrane region" description="Helical" evidence="7">
    <location>
        <begin position="42"/>
        <end position="62"/>
    </location>
</feature>
<dbReference type="PANTHER" id="PTHR30151:SF0">
    <property type="entry name" value="ABC TRANSPORTER PERMEASE PROTEIN MJ0413-RELATED"/>
    <property type="match status" value="1"/>
</dbReference>
<sequence>MSAAHVTAERPQSRGAFLLTLLAAIMAIVALPLPVAEGGSRVAGSSLLLAALLLVVPTTGWPRIVGLRLLLNCVIATAAFGLLLALLSTVEGRAGLGYWAALTASALLTVQVMRDLARLTEGRPTPLRRAFSLAVPVVFGLWLLILWECLVRGFGVPPVLLPPPSAIAVTFASSLPTLWADFRQTFLKAVIAGYAMGCGAGFLLALLVDRVPFLKRGLLPVGNLVSALPIVGIAPIMVMWFGFDWPSKAAVVVVMTFFPMLVNTVSGLNAAGAMERDLMRTYAATHTQSLIKLRLPAALPFIFNALKINSTLALIGAIVAEFFGTPIVGMGFRISTEVGRMNIDMVWAEITVAAIAGSLFYGLVAMIERALTFWHPSYRH</sequence>
<dbReference type="InterPro" id="IPR000515">
    <property type="entry name" value="MetI-like"/>
</dbReference>
<evidence type="ECO:0000313" key="9">
    <source>
        <dbReference type="EMBL" id="MDQ0325781.1"/>
    </source>
</evidence>
<keyword evidence="3" id="KW-1003">Cell membrane</keyword>
<feature type="transmembrane region" description="Helical" evidence="7">
    <location>
        <begin position="249"/>
        <end position="268"/>
    </location>
</feature>
<feature type="transmembrane region" description="Helical" evidence="7">
    <location>
        <begin position="312"/>
        <end position="334"/>
    </location>
</feature>